<protein>
    <submittedName>
        <fullName evidence="1">GNAT family N-acetyltransferase</fullName>
    </submittedName>
</protein>
<reference evidence="1 2" key="1">
    <citation type="submission" date="2019-07" db="EMBL/GenBank/DDBJ databases">
        <title>Lentzea xizangensis sp. nov., isolated from Qinghai-Tibetan Plateau Soils.</title>
        <authorList>
            <person name="Huang J."/>
        </authorList>
    </citation>
    <scope>NUCLEOTIDE SEQUENCE [LARGE SCALE GENOMIC DNA]</scope>
    <source>
        <strain evidence="1 2">FXJ1.1311</strain>
    </source>
</reference>
<dbReference type="GO" id="GO:0016740">
    <property type="term" value="F:transferase activity"/>
    <property type="evidence" value="ECO:0007669"/>
    <property type="project" value="UniProtKB-KW"/>
</dbReference>
<dbReference type="InterPro" id="IPR016181">
    <property type="entry name" value="Acyl_CoA_acyltransferase"/>
</dbReference>
<accession>A0A563ENF7</accession>
<dbReference type="Proteomes" id="UP000316639">
    <property type="component" value="Unassembled WGS sequence"/>
</dbReference>
<dbReference type="SUPFAM" id="SSF55729">
    <property type="entry name" value="Acyl-CoA N-acyltransferases (Nat)"/>
    <property type="match status" value="1"/>
</dbReference>
<evidence type="ECO:0000313" key="1">
    <source>
        <dbReference type="EMBL" id="TWP48804.1"/>
    </source>
</evidence>
<organism evidence="1 2">
    <name type="scientific">Lentzea tibetensis</name>
    <dbReference type="NCBI Taxonomy" id="2591470"/>
    <lineage>
        <taxon>Bacteria</taxon>
        <taxon>Bacillati</taxon>
        <taxon>Actinomycetota</taxon>
        <taxon>Actinomycetes</taxon>
        <taxon>Pseudonocardiales</taxon>
        <taxon>Pseudonocardiaceae</taxon>
        <taxon>Lentzea</taxon>
    </lineage>
</organism>
<dbReference type="EMBL" id="VOBR01000018">
    <property type="protein sequence ID" value="TWP48804.1"/>
    <property type="molecule type" value="Genomic_DNA"/>
</dbReference>
<comment type="caution">
    <text evidence="1">The sequence shown here is derived from an EMBL/GenBank/DDBJ whole genome shotgun (WGS) entry which is preliminary data.</text>
</comment>
<name>A0A563ENF7_9PSEU</name>
<proteinExistence type="predicted"/>
<dbReference type="Gene3D" id="3.40.630.30">
    <property type="match status" value="1"/>
</dbReference>
<dbReference type="RefSeq" id="WP_146355499.1">
    <property type="nucleotide sequence ID" value="NZ_VOBR01000018.1"/>
</dbReference>
<sequence length="307" mass="33379">MDVETTHGLTTALVTVDEALTFSPHDGLDVVRVVDPPAAAWPALQRAGFAVHPSWVTWIAPVGASEESYLSRLSGKERRSVRAGQRFVASEGIALKVASPLDEASFDAFLTLYDAQISSMRHGVPYARMERSEILAAGADYFAVLAYSSSALQGACVCRLRRDISTVVIRFASTAPSSRQQRLVRAMYMQVFQTAREMGFNDISLGSDPALYGHMAKPGLFAFKSALRFTPVPARFLGTMDDPDEATKVLRLDALTDPSLLLSYQLEGVEVITQHTPLRADLITDTAVDPAQYDAPFLTDVGVHLLG</sequence>
<gene>
    <name evidence="1" type="ORF">FKR81_26260</name>
</gene>
<keyword evidence="1" id="KW-0808">Transferase</keyword>
<dbReference type="AlphaFoldDB" id="A0A563ENF7"/>
<evidence type="ECO:0000313" key="2">
    <source>
        <dbReference type="Proteomes" id="UP000316639"/>
    </source>
</evidence>
<keyword evidence="2" id="KW-1185">Reference proteome</keyword>
<dbReference type="OrthoDB" id="3507946at2"/>